<sequence>MLAPRPRRERHYNGTGLAAIQWNANEDTNMPQYAAAPELPLPKHAHRPEPIEPPSAPPVAPPSPGEPDTIPVPSPDPGPQPIEPIEPVAPPIGDPPPQPTQTPQASQRRPLQSLRMQL</sequence>
<feature type="compositionally biased region" description="Pro residues" evidence="1">
    <location>
        <begin position="51"/>
        <end position="100"/>
    </location>
</feature>
<organism evidence="2 3">
    <name type="scientific">Paraburkholderia xenovorans (strain LB400)</name>
    <dbReference type="NCBI Taxonomy" id="266265"/>
    <lineage>
        <taxon>Bacteria</taxon>
        <taxon>Pseudomonadati</taxon>
        <taxon>Pseudomonadota</taxon>
        <taxon>Betaproteobacteria</taxon>
        <taxon>Burkholderiales</taxon>
        <taxon>Burkholderiaceae</taxon>
        <taxon>Paraburkholderia</taxon>
    </lineage>
</organism>
<gene>
    <name evidence="2" type="ORF">Bxe_A3375</name>
</gene>
<dbReference type="eggNOG" id="ENOG503177R">
    <property type="taxonomic scope" value="Bacteria"/>
</dbReference>
<dbReference type="KEGG" id="bxe:Bxe_A3375"/>
<evidence type="ECO:0000256" key="1">
    <source>
        <dbReference type="SAM" id="MobiDB-lite"/>
    </source>
</evidence>
<evidence type="ECO:0000313" key="3">
    <source>
        <dbReference type="Proteomes" id="UP000001817"/>
    </source>
</evidence>
<evidence type="ECO:0000313" key="2">
    <source>
        <dbReference type="EMBL" id="ABE29610.1"/>
    </source>
</evidence>
<name>Q142X9_PARXL</name>
<keyword evidence="3" id="KW-1185">Reference proteome</keyword>
<proteinExistence type="predicted"/>
<reference evidence="2 3" key="1">
    <citation type="journal article" date="2006" name="Proc. Natl. Acad. Sci. U.S.A.">
        <title>Burkholderia xenovorans LB400 harbors a multi-replicon, 9.73-Mbp genome shaped for versatility.</title>
        <authorList>
            <person name="Chain P.S."/>
            <person name="Denef V.J."/>
            <person name="Konstantinidis K.T."/>
            <person name="Vergez L.M."/>
            <person name="Agullo L."/>
            <person name="Reyes V.L."/>
            <person name="Hauser L."/>
            <person name="Cordova M."/>
            <person name="Gomez L."/>
            <person name="Gonzalez M."/>
            <person name="Land M."/>
            <person name="Lao V."/>
            <person name="Larimer F."/>
            <person name="LiPuma J.J."/>
            <person name="Mahenthiralingam E."/>
            <person name="Malfatti S.A."/>
            <person name="Marx C.J."/>
            <person name="Parnell J.J."/>
            <person name="Ramette A."/>
            <person name="Richardson P."/>
            <person name="Seeger M."/>
            <person name="Smith D."/>
            <person name="Spilker T."/>
            <person name="Sul W.J."/>
            <person name="Tsoi T.V."/>
            <person name="Ulrich L.E."/>
            <person name="Zhulin I.B."/>
            <person name="Tiedje J.M."/>
        </authorList>
    </citation>
    <scope>NUCLEOTIDE SEQUENCE [LARGE SCALE GENOMIC DNA]</scope>
    <source>
        <strain evidence="2 3">LB400</strain>
    </source>
</reference>
<dbReference type="EMBL" id="CP000270">
    <property type="protein sequence ID" value="ABE29610.1"/>
    <property type="molecule type" value="Genomic_DNA"/>
</dbReference>
<accession>Q142X9</accession>
<dbReference type="AlphaFoldDB" id="Q142X9"/>
<feature type="compositionally biased region" description="Low complexity" evidence="1">
    <location>
        <begin position="101"/>
        <end position="110"/>
    </location>
</feature>
<feature type="region of interest" description="Disordered" evidence="1">
    <location>
        <begin position="29"/>
        <end position="118"/>
    </location>
</feature>
<dbReference type="Proteomes" id="UP000001817">
    <property type="component" value="Chromosome 1"/>
</dbReference>
<protein>
    <submittedName>
        <fullName evidence="2">Uncharacterized protein</fullName>
    </submittedName>
</protein>